<dbReference type="Proteomes" id="UP001597337">
    <property type="component" value="Unassembled WGS sequence"/>
</dbReference>
<evidence type="ECO:0000313" key="3">
    <source>
        <dbReference type="EMBL" id="MFD2112433.1"/>
    </source>
</evidence>
<feature type="domain" description="LUD" evidence="2">
    <location>
        <begin position="39"/>
        <end position="212"/>
    </location>
</feature>
<dbReference type="EMBL" id="JBHUHX010000026">
    <property type="protein sequence ID" value="MFD2112433.1"/>
    <property type="molecule type" value="Genomic_DNA"/>
</dbReference>
<evidence type="ECO:0000313" key="4">
    <source>
        <dbReference type="Proteomes" id="UP001597337"/>
    </source>
</evidence>
<keyword evidence="4" id="KW-1185">Reference proteome</keyword>
<proteinExistence type="predicted"/>
<comment type="caution">
    <text evidence="3">The sequence shown here is derived from an EMBL/GenBank/DDBJ whole genome shotgun (WGS) entry which is preliminary data.</text>
</comment>
<dbReference type="SUPFAM" id="SSF100950">
    <property type="entry name" value="NagB/RpiA/CoA transferase-like"/>
    <property type="match status" value="1"/>
</dbReference>
<dbReference type="Pfam" id="PF02589">
    <property type="entry name" value="LUD_dom"/>
    <property type="match status" value="1"/>
</dbReference>
<name>A0ABW4YBC9_9GAMM</name>
<evidence type="ECO:0000259" key="2">
    <source>
        <dbReference type="Pfam" id="PF02589"/>
    </source>
</evidence>
<feature type="compositionally biased region" description="Basic and acidic residues" evidence="1">
    <location>
        <begin position="1"/>
        <end position="13"/>
    </location>
</feature>
<dbReference type="InterPro" id="IPR003741">
    <property type="entry name" value="LUD_dom"/>
</dbReference>
<organism evidence="3 4">
    <name type="scientific">Thiorhodococcus fuscus</name>
    <dbReference type="NCBI Taxonomy" id="527200"/>
    <lineage>
        <taxon>Bacteria</taxon>
        <taxon>Pseudomonadati</taxon>
        <taxon>Pseudomonadota</taxon>
        <taxon>Gammaproteobacteria</taxon>
        <taxon>Chromatiales</taxon>
        <taxon>Chromatiaceae</taxon>
        <taxon>Thiorhodococcus</taxon>
    </lineage>
</organism>
<dbReference type="PANTHER" id="PTHR43682">
    <property type="entry name" value="LACTATE UTILIZATION PROTEIN C"/>
    <property type="match status" value="1"/>
</dbReference>
<evidence type="ECO:0000256" key="1">
    <source>
        <dbReference type="SAM" id="MobiDB-lite"/>
    </source>
</evidence>
<reference evidence="4" key="1">
    <citation type="journal article" date="2019" name="Int. J. Syst. Evol. Microbiol.">
        <title>The Global Catalogue of Microorganisms (GCM) 10K type strain sequencing project: providing services to taxonomists for standard genome sequencing and annotation.</title>
        <authorList>
            <consortium name="The Broad Institute Genomics Platform"/>
            <consortium name="The Broad Institute Genome Sequencing Center for Infectious Disease"/>
            <person name="Wu L."/>
            <person name="Ma J."/>
        </authorList>
    </citation>
    <scope>NUCLEOTIDE SEQUENCE [LARGE SCALE GENOMIC DNA]</scope>
    <source>
        <strain evidence="4">KACC 12597</strain>
    </source>
</reference>
<feature type="region of interest" description="Disordered" evidence="1">
    <location>
        <begin position="1"/>
        <end position="20"/>
    </location>
</feature>
<dbReference type="InterPro" id="IPR024185">
    <property type="entry name" value="FTHF_cligase-like_sf"/>
</dbReference>
<dbReference type="RefSeq" id="WP_386026720.1">
    <property type="nucleotide sequence ID" value="NZ_JBHUHX010000026.1"/>
</dbReference>
<accession>A0ABW4YBC9</accession>
<sequence>MTESRTRILDRLRQSGRAKKTGPEIGVRTFDWDRTECVDRFERQLQAVRAEVLRVDQRWPEQLADHLGESGVKNLRFGPEGRLAKELVAGWPANGPELVRHSQPIEDCRKTLFAETDAAFTSARAGIAETGSLVLWPDSAEPRLLSLVPPIHCVLIEADRIRSTLHGLMADEGWSNGLPANVLLISGPSKSADIEQTLAYGVHGPARLVVMIRS</sequence>
<gene>
    <name evidence="3" type="ORF">ACFSJC_11325</name>
</gene>
<dbReference type="PANTHER" id="PTHR43682:SF1">
    <property type="entry name" value="LACTATE UTILIZATION PROTEIN C"/>
    <property type="match status" value="1"/>
</dbReference>
<protein>
    <submittedName>
        <fullName evidence="3">Lactate utilization protein C</fullName>
    </submittedName>
</protein>
<dbReference type="Gene3D" id="3.40.50.10420">
    <property type="entry name" value="NagB/RpiA/CoA transferase-like"/>
    <property type="match status" value="1"/>
</dbReference>
<dbReference type="InterPro" id="IPR037171">
    <property type="entry name" value="NagB/RpiA_transferase-like"/>
</dbReference>